<dbReference type="EMBL" id="LMWN01000001">
    <property type="protein sequence ID" value="KUN10533.1"/>
    <property type="molecule type" value="Genomic_DNA"/>
</dbReference>
<organism evidence="2 3">
    <name type="scientific">Streptomyces yokosukanensis</name>
    <dbReference type="NCBI Taxonomy" id="67386"/>
    <lineage>
        <taxon>Bacteria</taxon>
        <taxon>Bacillati</taxon>
        <taxon>Actinomycetota</taxon>
        <taxon>Actinomycetes</taxon>
        <taxon>Kitasatosporales</taxon>
        <taxon>Streptomycetaceae</taxon>
        <taxon>Streptomyces</taxon>
    </lineage>
</organism>
<reference evidence="2 3" key="1">
    <citation type="submission" date="2015-10" db="EMBL/GenBank/DDBJ databases">
        <title>Draft genome sequence of Streptomyces yokosukanensis DSM 40224, type strain for the species Streptomyces yokosukanensis.</title>
        <authorList>
            <person name="Ruckert C."/>
            <person name="Winkler A."/>
            <person name="Kalinowski J."/>
            <person name="Kampfer P."/>
            <person name="Glaeser S."/>
        </authorList>
    </citation>
    <scope>NUCLEOTIDE SEQUENCE [LARGE SCALE GENOMIC DNA]</scope>
    <source>
        <strain evidence="2 3">DSM 40224</strain>
    </source>
</reference>
<comment type="caution">
    <text evidence="2">The sequence shown here is derived from an EMBL/GenBank/DDBJ whole genome shotgun (WGS) entry which is preliminary data.</text>
</comment>
<dbReference type="OrthoDB" id="4307453at2"/>
<dbReference type="SUPFAM" id="SSF46894">
    <property type="entry name" value="C-terminal effector domain of the bipartite response regulators"/>
    <property type="match status" value="1"/>
</dbReference>
<dbReference type="SMART" id="SM00421">
    <property type="entry name" value="HTH_LUXR"/>
    <property type="match status" value="1"/>
</dbReference>
<dbReference type="Gene3D" id="1.10.10.10">
    <property type="entry name" value="Winged helix-like DNA-binding domain superfamily/Winged helix DNA-binding domain"/>
    <property type="match status" value="1"/>
</dbReference>
<proteinExistence type="predicted"/>
<evidence type="ECO:0000313" key="2">
    <source>
        <dbReference type="EMBL" id="KUN10533.1"/>
    </source>
</evidence>
<accession>A0A101PFE6</accession>
<dbReference type="InterPro" id="IPR000792">
    <property type="entry name" value="Tscrpt_reg_LuxR_C"/>
</dbReference>
<dbReference type="GO" id="GO:0006355">
    <property type="term" value="P:regulation of DNA-templated transcription"/>
    <property type="evidence" value="ECO:0007669"/>
    <property type="project" value="InterPro"/>
</dbReference>
<name>A0A101PFE6_9ACTN</name>
<dbReference type="STRING" id="67386.AQI95_02145"/>
<protein>
    <submittedName>
        <fullName evidence="2">LuxR family transcriptional regulator</fullName>
    </submittedName>
</protein>
<dbReference type="AlphaFoldDB" id="A0A101PFE6"/>
<dbReference type="PANTHER" id="PTHR34293:SF1">
    <property type="entry name" value="HTH-TYPE TRANSCRIPTIONAL REGULATOR TRMBL2"/>
    <property type="match status" value="1"/>
</dbReference>
<evidence type="ECO:0000259" key="1">
    <source>
        <dbReference type="PROSITE" id="PS50043"/>
    </source>
</evidence>
<dbReference type="PROSITE" id="PS50043">
    <property type="entry name" value="HTH_LUXR_2"/>
    <property type="match status" value="1"/>
</dbReference>
<keyword evidence="3" id="KW-1185">Reference proteome</keyword>
<dbReference type="InterPro" id="IPR016032">
    <property type="entry name" value="Sig_transdc_resp-reg_C-effctor"/>
</dbReference>
<dbReference type="Proteomes" id="UP000053127">
    <property type="component" value="Unassembled WGS sequence"/>
</dbReference>
<dbReference type="RefSeq" id="WP_067116250.1">
    <property type="nucleotide sequence ID" value="NZ_JBFACD010000052.1"/>
</dbReference>
<sequence>MTHREHGVEELCAAGQEVYERALRAGRIPVADASDVPCLTGFGLLHPALDDLGLLEPVAPAAALHRLLRTSAARVAEERRREDRLVSRFEPLMRIDVRQTPGTGTGTSMLRLLSGTEQINRAITDAMVDATEESLTIQPHSGLTGPRGEAARDTAFPRDQALLDRGGRIRVLYQHTLRHVPLVYGPLEYFRHGDTEARSLDEVPDRLIVIDRKVAFVPAADDGTMALEVRHPALIKYFVTTFDRLWRLATPMFPKAVQPPSVDGVTPRQRAIAALLVEGHTDAVIADRLGMNVRTARLHIAKLAATLGSDSRAQLGYLIARSGILDRKP</sequence>
<dbReference type="InterPro" id="IPR036388">
    <property type="entry name" value="WH-like_DNA-bd_sf"/>
</dbReference>
<gene>
    <name evidence="2" type="ORF">AQI95_02145</name>
</gene>
<dbReference type="GO" id="GO:0003677">
    <property type="term" value="F:DNA binding"/>
    <property type="evidence" value="ECO:0007669"/>
    <property type="project" value="InterPro"/>
</dbReference>
<feature type="domain" description="HTH luxR-type" evidence="1">
    <location>
        <begin position="258"/>
        <end position="323"/>
    </location>
</feature>
<dbReference type="PANTHER" id="PTHR34293">
    <property type="entry name" value="HTH-TYPE TRANSCRIPTIONAL REGULATOR TRMBL2"/>
    <property type="match status" value="1"/>
</dbReference>
<dbReference type="InterPro" id="IPR051797">
    <property type="entry name" value="TrmB-like"/>
</dbReference>
<evidence type="ECO:0000313" key="3">
    <source>
        <dbReference type="Proteomes" id="UP000053127"/>
    </source>
</evidence>